<protein>
    <submittedName>
        <fullName evidence="2">Uncharacterized protein</fullName>
    </submittedName>
</protein>
<reference evidence="2" key="1">
    <citation type="submission" date="2023-03" db="EMBL/GenBank/DDBJ databases">
        <title>Massive genome expansion in bonnet fungi (Mycena s.s.) driven by repeated elements and novel gene families across ecological guilds.</title>
        <authorList>
            <consortium name="Lawrence Berkeley National Laboratory"/>
            <person name="Harder C.B."/>
            <person name="Miyauchi S."/>
            <person name="Viragh M."/>
            <person name="Kuo A."/>
            <person name="Thoen E."/>
            <person name="Andreopoulos B."/>
            <person name="Lu D."/>
            <person name="Skrede I."/>
            <person name="Drula E."/>
            <person name="Henrissat B."/>
            <person name="Morin E."/>
            <person name="Kohler A."/>
            <person name="Barry K."/>
            <person name="LaButti K."/>
            <person name="Morin E."/>
            <person name="Salamov A."/>
            <person name="Lipzen A."/>
            <person name="Mereny Z."/>
            <person name="Hegedus B."/>
            <person name="Baldrian P."/>
            <person name="Stursova M."/>
            <person name="Weitz H."/>
            <person name="Taylor A."/>
            <person name="Grigoriev I.V."/>
            <person name="Nagy L.G."/>
            <person name="Martin F."/>
            <person name="Kauserud H."/>
        </authorList>
    </citation>
    <scope>NUCLEOTIDE SEQUENCE</scope>
    <source>
        <strain evidence="2">CBHHK182m</strain>
    </source>
</reference>
<name>A0AAD7NIT8_9AGAR</name>
<feature type="region of interest" description="Disordered" evidence="1">
    <location>
        <begin position="1"/>
        <end position="36"/>
    </location>
</feature>
<organism evidence="2 3">
    <name type="scientific">Mycena metata</name>
    <dbReference type="NCBI Taxonomy" id="1033252"/>
    <lineage>
        <taxon>Eukaryota</taxon>
        <taxon>Fungi</taxon>
        <taxon>Dikarya</taxon>
        <taxon>Basidiomycota</taxon>
        <taxon>Agaricomycotina</taxon>
        <taxon>Agaricomycetes</taxon>
        <taxon>Agaricomycetidae</taxon>
        <taxon>Agaricales</taxon>
        <taxon>Marasmiineae</taxon>
        <taxon>Mycenaceae</taxon>
        <taxon>Mycena</taxon>
    </lineage>
</organism>
<gene>
    <name evidence="2" type="ORF">B0H16DRAFT_539366</name>
</gene>
<evidence type="ECO:0000313" key="2">
    <source>
        <dbReference type="EMBL" id="KAJ7761795.1"/>
    </source>
</evidence>
<sequence length="254" mass="27434">MRSTRRSCAACPRPTADPRHPGTGPHRSSSPTRSLLAPRVPQALLVRAKECRAREAIIEGGDTILRISPSSASAAFTRPPTPTTTRGLPATLQIAGLSTCADVERKIWEHGAYRWLRMGFAYPLPGVMAACAHGGSLLRTTTISHRRTSDPPRPSSASQPLAPLLPTFPPQYRFKSVPRVGCSSALVLTSSFDRDKYHVGRYFADQTQAGHHNLRSLAPLSSTCISNGADVFASSYSERQLHHVCAVPTTTSRG</sequence>
<dbReference type="EMBL" id="JARKIB010000034">
    <property type="protein sequence ID" value="KAJ7761795.1"/>
    <property type="molecule type" value="Genomic_DNA"/>
</dbReference>
<keyword evidence="3" id="KW-1185">Reference proteome</keyword>
<evidence type="ECO:0000256" key="1">
    <source>
        <dbReference type="SAM" id="MobiDB-lite"/>
    </source>
</evidence>
<accession>A0AAD7NIT8</accession>
<dbReference type="Proteomes" id="UP001215598">
    <property type="component" value="Unassembled WGS sequence"/>
</dbReference>
<proteinExistence type="predicted"/>
<evidence type="ECO:0000313" key="3">
    <source>
        <dbReference type="Proteomes" id="UP001215598"/>
    </source>
</evidence>
<dbReference type="AlphaFoldDB" id="A0AAD7NIT8"/>
<comment type="caution">
    <text evidence="2">The sequence shown here is derived from an EMBL/GenBank/DDBJ whole genome shotgun (WGS) entry which is preliminary data.</text>
</comment>